<gene>
    <name evidence="3" type="ordered locus">Oter_1203</name>
</gene>
<evidence type="ECO:0000256" key="2">
    <source>
        <dbReference type="SAM" id="SignalP"/>
    </source>
</evidence>
<organism evidence="3 4">
    <name type="scientific">Opitutus terrae (strain DSM 11246 / JCM 15787 / PB90-1)</name>
    <dbReference type="NCBI Taxonomy" id="452637"/>
    <lineage>
        <taxon>Bacteria</taxon>
        <taxon>Pseudomonadati</taxon>
        <taxon>Verrucomicrobiota</taxon>
        <taxon>Opitutia</taxon>
        <taxon>Opitutales</taxon>
        <taxon>Opitutaceae</taxon>
        <taxon>Opitutus</taxon>
    </lineage>
</organism>
<name>B1ZPH0_OPITP</name>
<dbReference type="KEGG" id="ote:Oter_1203"/>
<dbReference type="STRING" id="452637.Oter_1203"/>
<evidence type="ECO:0000256" key="1">
    <source>
        <dbReference type="SAM" id="MobiDB-lite"/>
    </source>
</evidence>
<dbReference type="EMBL" id="CP001032">
    <property type="protein sequence ID" value="ACB74489.1"/>
    <property type="molecule type" value="Genomic_DNA"/>
</dbReference>
<proteinExistence type="predicted"/>
<evidence type="ECO:0000313" key="3">
    <source>
        <dbReference type="EMBL" id="ACB74489.1"/>
    </source>
</evidence>
<dbReference type="HOGENOM" id="CLU_2618571_0_0_0"/>
<feature type="chain" id="PRO_5002774824" description="Lipoprotein" evidence="2">
    <location>
        <begin position="20"/>
        <end position="78"/>
    </location>
</feature>
<evidence type="ECO:0000313" key="4">
    <source>
        <dbReference type="Proteomes" id="UP000007013"/>
    </source>
</evidence>
<evidence type="ECO:0008006" key="5">
    <source>
        <dbReference type="Google" id="ProtNLM"/>
    </source>
</evidence>
<protein>
    <recommendedName>
        <fullName evidence="5">Lipoprotein</fullName>
    </recommendedName>
</protein>
<keyword evidence="2" id="KW-0732">Signal</keyword>
<feature type="compositionally biased region" description="Basic and acidic residues" evidence="1">
    <location>
        <begin position="62"/>
        <end position="78"/>
    </location>
</feature>
<dbReference type="Proteomes" id="UP000007013">
    <property type="component" value="Chromosome"/>
</dbReference>
<feature type="region of interest" description="Disordered" evidence="1">
    <location>
        <begin position="37"/>
        <end position="78"/>
    </location>
</feature>
<feature type="signal peptide" evidence="2">
    <location>
        <begin position="1"/>
        <end position="19"/>
    </location>
</feature>
<sequence>MAMKLIRPLIFMMVLTALVGCTDQKAEAETAKQEAAAKAQAEAAKTEMQKLPQTFKPRHDRKLTPSKDTDAGKVEPKK</sequence>
<accession>B1ZPH0</accession>
<keyword evidence="4" id="KW-1185">Reference proteome</keyword>
<reference evidence="3 4" key="1">
    <citation type="journal article" date="2011" name="J. Bacteriol.">
        <title>Genome sequence of the verrucomicrobium Opitutus terrae PB90-1, an abundant inhabitant of rice paddy soil ecosystems.</title>
        <authorList>
            <person name="van Passel M.W."/>
            <person name="Kant R."/>
            <person name="Palva A."/>
            <person name="Copeland A."/>
            <person name="Lucas S."/>
            <person name="Lapidus A."/>
            <person name="Glavina del Rio T."/>
            <person name="Pitluck S."/>
            <person name="Goltsman E."/>
            <person name="Clum A."/>
            <person name="Sun H."/>
            <person name="Schmutz J."/>
            <person name="Larimer F.W."/>
            <person name="Land M.L."/>
            <person name="Hauser L."/>
            <person name="Kyrpides N."/>
            <person name="Mikhailova N."/>
            <person name="Richardson P.P."/>
            <person name="Janssen P.H."/>
            <person name="de Vos W.M."/>
            <person name="Smidt H."/>
        </authorList>
    </citation>
    <scope>NUCLEOTIDE SEQUENCE [LARGE SCALE GENOMIC DNA]</scope>
    <source>
        <strain evidence="4">DSM 11246 / JCM 15787 / PB90-1</strain>
    </source>
</reference>
<dbReference type="PROSITE" id="PS51257">
    <property type="entry name" value="PROKAR_LIPOPROTEIN"/>
    <property type="match status" value="1"/>
</dbReference>
<dbReference type="AlphaFoldDB" id="B1ZPH0"/>